<dbReference type="AlphaFoldDB" id="A0A9N9EA45"/>
<evidence type="ECO:0000313" key="1">
    <source>
        <dbReference type="EMBL" id="CAG8669305.1"/>
    </source>
</evidence>
<reference evidence="1" key="1">
    <citation type="submission" date="2021-06" db="EMBL/GenBank/DDBJ databases">
        <authorList>
            <person name="Kallberg Y."/>
            <person name="Tangrot J."/>
            <person name="Rosling A."/>
        </authorList>
    </citation>
    <scope>NUCLEOTIDE SEQUENCE</scope>
    <source>
        <strain evidence="1">BR232B</strain>
    </source>
</reference>
<feature type="non-terminal residue" evidence="1">
    <location>
        <position position="1"/>
    </location>
</feature>
<organism evidence="1 2">
    <name type="scientific">Paraglomus brasilianum</name>
    <dbReference type="NCBI Taxonomy" id="144538"/>
    <lineage>
        <taxon>Eukaryota</taxon>
        <taxon>Fungi</taxon>
        <taxon>Fungi incertae sedis</taxon>
        <taxon>Mucoromycota</taxon>
        <taxon>Glomeromycotina</taxon>
        <taxon>Glomeromycetes</taxon>
        <taxon>Paraglomerales</taxon>
        <taxon>Paraglomeraceae</taxon>
        <taxon>Paraglomus</taxon>
    </lineage>
</organism>
<sequence length="123" mass="14227">RNGLVWNLNVCIMEATAADIILGTNFLIKYGAMLDLPRQQLILTKTKEYQEVISLVKKKQLQIRTVSAIEQMDIDQPQEHDAMEVDYNPKWKCSDGLKEFQCMKRFVPDDVDEDPEPCVKCHN</sequence>
<dbReference type="InterPro" id="IPR021109">
    <property type="entry name" value="Peptidase_aspartic_dom_sf"/>
</dbReference>
<protein>
    <submittedName>
        <fullName evidence="1">10736_t:CDS:1</fullName>
    </submittedName>
</protein>
<comment type="caution">
    <text evidence="1">The sequence shown here is derived from an EMBL/GenBank/DDBJ whole genome shotgun (WGS) entry which is preliminary data.</text>
</comment>
<dbReference type="Proteomes" id="UP000789739">
    <property type="component" value="Unassembled WGS sequence"/>
</dbReference>
<name>A0A9N9EA45_9GLOM</name>
<evidence type="ECO:0000313" key="2">
    <source>
        <dbReference type="Proteomes" id="UP000789739"/>
    </source>
</evidence>
<accession>A0A9N9EA45</accession>
<dbReference type="EMBL" id="CAJVPI010004654">
    <property type="protein sequence ID" value="CAG8669305.1"/>
    <property type="molecule type" value="Genomic_DNA"/>
</dbReference>
<keyword evidence="2" id="KW-1185">Reference proteome</keyword>
<proteinExistence type="predicted"/>
<dbReference type="Gene3D" id="2.40.70.10">
    <property type="entry name" value="Acid Proteases"/>
    <property type="match status" value="1"/>
</dbReference>
<gene>
    <name evidence="1" type="ORF">PBRASI_LOCUS11217</name>
</gene>